<dbReference type="PANTHER" id="PTHR23324:SF87">
    <property type="entry name" value="CRAL-TRIO DOMAIN-CONTAINING PROTEIN C34C12.6"/>
    <property type="match status" value="1"/>
</dbReference>
<dbReference type="InterPro" id="IPR051064">
    <property type="entry name" value="SEC14/CRAL-TRIO_domain"/>
</dbReference>
<comment type="caution">
    <text evidence="2">The sequence shown here is derived from an EMBL/GenBank/DDBJ whole genome shotgun (WGS) entry which is preliminary data.</text>
</comment>
<reference evidence="2" key="1">
    <citation type="submission" date="2021-06" db="EMBL/GenBank/DDBJ databases">
        <authorList>
            <person name="Hodson N. C."/>
            <person name="Mongue J. A."/>
            <person name="Jaron S. K."/>
        </authorList>
    </citation>
    <scope>NUCLEOTIDE SEQUENCE</scope>
</reference>
<dbReference type="PANTHER" id="PTHR23324">
    <property type="entry name" value="SEC14 RELATED PROTEIN"/>
    <property type="match status" value="1"/>
</dbReference>
<dbReference type="OrthoDB" id="1434354at2759"/>
<dbReference type="GO" id="GO:0005737">
    <property type="term" value="C:cytoplasm"/>
    <property type="evidence" value="ECO:0007669"/>
    <property type="project" value="TreeGrafter"/>
</dbReference>
<dbReference type="CDD" id="cd00170">
    <property type="entry name" value="SEC14"/>
    <property type="match status" value="1"/>
</dbReference>
<dbReference type="Proteomes" id="UP000708208">
    <property type="component" value="Unassembled WGS sequence"/>
</dbReference>
<evidence type="ECO:0000259" key="1">
    <source>
        <dbReference type="PROSITE" id="PS50191"/>
    </source>
</evidence>
<evidence type="ECO:0000313" key="2">
    <source>
        <dbReference type="EMBL" id="CAG7834807.1"/>
    </source>
</evidence>
<dbReference type="InterPro" id="IPR001251">
    <property type="entry name" value="CRAL-TRIO_dom"/>
</dbReference>
<name>A0A8J2PZX0_9HEXA</name>
<evidence type="ECO:0000313" key="3">
    <source>
        <dbReference type="Proteomes" id="UP000708208"/>
    </source>
</evidence>
<dbReference type="Pfam" id="PF00650">
    <property type="entry name" value="CRAL_TRIO"/>
    <property type="match status" value="1"/>
</dbReference>
<gene>
    <name evidence="2" type="ORF">AFUS01_LOCUS44265</name>
</gene>
<feature type="domain" description="CRAL-TRIO" evidence="1">
    <location>
        <begin position="83"/>
        <end position="259"/>
    </location>
</feature>
<protein>
    <recommendedName>
        <fullName evidence="1">CRAL-TRIO domain-containing protein</fullName>
    </recommendedName>
</protein>
<proteinExistence type="predicted"/>
<dbReference type="PROSITE" id="PS50191">
    <property type="entry name" value="CRAL_TRIO"/>
    <property type="match status" value="1"/>
</dbReference>
<dbReference type="AlphaFoldDB" id="A0A8J2PZX0"/>
<sequence length="266" mass="30917">MSAPTTQELELLKKFREKLVDLSLEGEQDSDMFLLRWIRGEQDSDMFLLRWIRARENNLDHAEDMLRKSLFWRKENNLDSWKQPANLKTDLPYEIVGYDQNNCPVVMIQGGRWDFKKLVADGQRQDFLNFKQSIYEEILETMRGKTTPEGVPVTQGIFIIDLNCSSFSQMSFQVLGMMKEDGQRFEANYPEILKNLYFINAPWFLNMVMNIMKTIVSAKTVGKINVFPSDPTKWMPVLQEIVPLEILPVVYGGKNADSKLNSNLEN</sequence>
<keyword evidence="3" id="KW-1185">Reference proteome</keyword>
<accession>A0A8J2PZX0</accession>
<organism evidence="2 3">
    <name type="scientific">Allacma fusca</name>
    <dbReference type="NCBI Taxonomy" id="39272"/>
    <lineage>
        <taxon>Eukaryota</taxon>
        <taxon>Metazoa</taxon>
        <taxon>Ecdysozoa</taxon>
        <taxon>Arthropoda</taxon>
        <taxon>Hexapoda</taxon>
        <taxon>Collembola</taxon>
        <taxon>Symphypleona</taxon>
        <taxon>Sminthuridae</taxon>
        <taxon>Allacma</taxon>
    </lineage>
</organism>
<dbReference type="EMBL" id="CAJVCH010570392">
    <property type="protein sequence ID" value="CAG7834807.1"/>
    <property type="molecule type" value="Genomic_DNA"/>
</dbReference>
<dbReference type="SMART" id="SM00516">
    <property type="entry name" value="SEC14"/>
    <property type="match status" value="1"/>
</dbReference>